<evidence type="ECO:0000313" key="1">
    <source>
        <dbReference type="EMBL" id="QKG27176.1"/>
    </source>
</evidence>
<gene>
    <name evidence="1" type="ORF">ACTIVE_8829</name>
</gene>
<proteinExistence type="predicted"/>
<dbReference type="EMBL" id="CP053892">
    <property type="protein sequence ID" value="QKG27176.1"/>
    <property type="molecule type" value="Genomic_DNA"/>
</dbReference>
<dbReference type="AlphaFoldDB" id="A0A7D3W6E7"/>
<dbReference type="Proteomes" id="UP000501240">
    <property type="component" value="Chromosome"/>
</dbReference>
<sequence>MVRATPVMIWSARMLRELLSVSSMVAVAPAWPIPNWIFWPAMTT</sequence>
<protein>
    <submittedName>
        <fullName evidence="1">Uncharacterized protein</fullName>
    </submittedName>
</protein>
<keyword evidence="2" id="KW-1185">Reference proteome</keyword>
<reference evidence="1 2" key="1">
    <citation type="submission" date="2020-05" db="EMBL/GenBank/DDBJ databases">
        <title>Actinomadura verrucosospora NRRL-B18236 (PFL_A860) Genome sequencing and assembly.</title>
        <authorList>
            <person name="Samborskyy M."/>
        </authorList>
    </citation>
    <scope>NUCLEOTIDE SEQUENCE [LARGE SCALE GENOMIC DNA]</scope>
    <source>
        <strain evidence="1 2">NRRL:B18236</strain>
    </source>
</reference>
<accession>A0A7D3W6E7</accession>
<name>A0A7D3W6E7_ACTVE</name>
<organism evidence="1 2">
    <name type="scientific">Actinomadura verrucosospora</name>
    <dbReference type="NCBI Taxonomy" id="46165"/>
    <lineage>
        <taxon>Bacteria</taxon>
        <taxon>Bacillati</taxon>
        <taxon>Actinomycetota</taxon>
        <taxon>Actinomycetes</taxon>
        <taxon>Streptosporangiales</taxon>
        <taxon>Thermomonosporaceae</taxon>
        <taxon>Actinomadura</taxon>
    </lineage>
</organism>
<evidence type="ECO:0000313" key="2">
    <source>
        <dbReference type="Proteomes" id="UP000501240"/>
    </source>
</evidence>